<dbReference type="CDD" id="cd06558">
    <property type="entry name" value="crotonase-like"/>
    <property type="match status" value="1"/>
</dbReference>
<sequence>MMYKTLSIERRGRVATVWMDRPEVFNAFDEQLIDELAAACAELDADASVRVVVLGGKGRHFSAGADLNWMKRASAFSEEENRADARRFAGMLRALSGLSKPTIARIQGAALGGGTGLAAACDMAVASSDALFATSEVKFGIIPAVISPYVLRAIGPRQALRYFQSGERFSARRAYEIGLVNEVCERDDLDATLERLIEPLIAGAPQAQQAAKDLIAAIHARPIDDDVSEETAQRIARQRATDEARDGIAAFLDKRTPSWLL</sequence>
<dbReference type="OrthoDB" id="9807606at2"/>
<dbReference type="InterPro" id="IPR029045">
    <property type="entry name" value="ClpP/crotonase-like_dom_sf"/>
</dbReference>
<proteinExistence type="inferred from homology"/>
<dbReference type="InterPro" id="IPR051683">
    <property type="entry name" value="Enoyl-CoA_Hydratase/Isomerase"/>
</dbReference>
<reference evidence="2 3" key="1">
    <citation type="submission" date="2018-03" db="EMBL/GenBank/DDBJ databases">
        <title>Comparative genomics illustrates the genes involved in a hyperalkaliphilic mechanisms of Serpentinomonas isolated from highly-alkaline calcium-rich serpentinized springs.</title>
        <authorList>
            <person name="Suzuki S."/>
            <person name="Ishii S."/>
            <person name="Walworth N."/>
            <person name="Bird L."/>
            <person name="Kuenen J.G."/>
            <person name="Nealson K.H."/>
        </authorList>
    </citation>
    <scope>NUCLEOTIDE SEQUENCE [LARGE SCALE GENOMIC DNA]</scope>
    <source>
        <strain evidence="2 3">P1</strain>
    </source>
</reference>
<gene>
    <name evidence="2" type="ORF">C6P64_08855</name>
</gene>
<dbReference type="EMBL" id="PVLQ01000027">
    <property type="protein sequence ID" value="PRD65664.1"/>
    <property type="molecule type" value="Genomic_DNA"/>
</dbReference>
<evidence type="ECO:0000256" key="1">
    <source>
        <dbReference type="ARBA" id="ARBA00005254"/>
    </source>
</evidence>
<dbReference type="InterPro" id="IPR001753">
    <property type="entry name" value="Enoyl-CoA_hydra/iso"/>
</dbReference>
<dbReference type="SUPFAM" id="SSF52096">
    <property type="entry name" value="ClpP/crotonase"/>
    <property type="match status" value="1"/>
</dbReference>
<dbReference type="EC" id="4.2.1.17" evidence="2"/>
<dbReference type="FunFam" id="3.90.226.10:FF:000066">
    <property type="entry name" value="Enoyl-CoA hydratase"/>
    <property type="match status" value="1"/>
</dbReference>
<keyword evidence="3" id="KW-1185">Reference proteome</keyword>
<dbReference type="GO" id="GO:0008300">
    <property type="term" value="P:isoprenoid catabolic process"/>
    <property type="evidence" value="ECO:0007669"/>
    <property type="project" value="TreeGrafter"/>
</dbReference>
<comment type="caution">
    <text evidence="2">The sequence shown here is derived from an EMBL/GenBank/DDBJ whole genome shotgun (WGS) entry which is preliminary data.</text>
</comment>
<dbReference type="Proteomes" id="UP000238589">
    <property type="component" value="Unassembled WGS sequence"/>
</dbReference>
<dbReference type="AlphaFoldDB" id="A0A2S9K5H8"/>
<dbReference type="PANTHER" id="PTHR42964:SF1">
    <property type="entry name" value="POLYKETIDE BIOSYNTHESIS ENOYL-COA HYDRATASE PKSH-RELATED"/>
    <property type="match status" value="1"/>
</dbReference>
<dbReference type="PANTHER" id="PTHR42964">
    <property type="entry name" value="ENOYL-COA HYDRATASE"/>
    <property type="match status" value="1"/>
</dbReference>
<dbReference type="Gene3D" id="1.10.12.10">
    <property type="entry name" value="Lyase 2-enoyl-coa Hydratase, Chain A, domain 2"/>
    <property type="match status" value="1"/>
</dbReference>
<dbReference type="Pfam" id="PF00378">
    <property type="entry name" value="ECH_1"/>
    <property type="match status" value="1"/>
</dbReference>
<dbReference type="Gene3D" id="3.90.226.10">
    <property type="entry name" value="2-enoyl-CoA Hydratase, Chain A, domain 1"/>
    <property type="match status" value="1"/>
</dbReference>
<evidence type="ECO:0000313" key="2">
    <source>
        <dbReference type="EMBL" id="PRD65664.1"/>
    </source>
</evidence>
<keyword evidence="2" id="KW-0456">Lyase</keyword>
<dbReference type="GO" id="GO:0004300">
    <property type="term" value="F:enoyl-CoA hydratase activity"/>
    <property type="evidence" value="ECO:0007669"/>
    <property type="project" value="UniProtKB-EC"/>
</dbReference>
<accession>A0A2S9K5H8</accession>
<evidence type="ECO:0000313" key="3">
    <source>
        <dbReference type="Proteomes" id="UP000238589"/>
    </source>
</evidence>
<organism evidence="2 3">
    <name type="scientific">Malikia granosa</name>
    <dbReference type="NCBI Taxonomy" id="263067"/>
    <lineage>
        <taxon>Bacteria</taxon>
        <taxon>Pseudomonadati</taxon>
        <taxon>Pseudomonadota</taxon>
        <taxon>Betaproteobacteria</taxon>
        <taxon>Burkholderiales</taxon>
        <taxon>Comamonadaceae</taxon>
        <taxon>Malikia</taxon>
    </lineage>
</organism>
<comment type="similarity">
    <text evidence="1">Belongs to the enoyl-CoA hydratase/isomerase family.</text>
</comment>
<name>A0A2S9K5H8_9BURK</name>
<dbReference type="InterPro" id="IPR014748">
    <property type="entry name" value="Enoyl-CoA_hydra_C"/>
</dbReference>
<protein>
    <submittedName>
        <fullName evidence="2">Enoyl-CoA hydratase</fullName>
        <ecNumber evidence="2">4.2.1.17</ecNumber>
    </submittedName>
</protein>